<organism evidence="3 4">
    <name type="scientific">Chlorogloeopsis fritschii PCC 6912</name>
    <dbReference type="NCBI Taxonomy" id="211165"/>
    <lineage>
        <taxon>Bacteria</taxon>
        <taxon>Bacillati</taxon>
        <taxon>Cyanobacteriota</taxon>
        <taxon>Cyanophyceae</taxon>
        <taxon>Nostocales</taxon>
        <taxon>Chlorogloeopsidaceae</taxon>
        <taxon>Chlorogloeopsis</taxon>
    </lineage>
</organism>
<evidence type="ECO:0000313" key="3">
    <source>
        <dbReference type="EMBL" id="RUR77536.1"/>
    </source>
</evidence>
<accession>A0A3S0XTU1</accession>
<dbReference type="InterPro" id="IPR015942">
    <property type="entry name" value="Asp/Glu/hydantoin_racemase"/>
</dbReference>
<name>A0A3S0XTU1_CHLFR</name>
<dbReference type="Proteomes" id="UP000268857">
    <property type="component" value="Unassembled WGS sequence"/>
</dbReference>
<dbReference type="SUPFAM" id="SSF53681">
    <property type="entry name" value="Aspartate/glutamate racemase"/>
    <property type="match status" value="2"/>
</dbReference>
<evidence type="ECO:0000256" key="1">
    <source>
        <dbReference type="ARBA" id="ARBA00007847"/>
    </source>
</evidence>
<protein>
    <submittedName>
        <fullName evidence="3">Aspartate racemase</fullName>
    </submittedName>
</protein>
<dbReference type="InterPro" id="IPR004380">
    <property type="entry name" value="Asp_race"/>
</dbReference>
<gene>
    <name evidence="3" type="primary">ygeA</name>
    <name evidence="3" type="ORF">PCC6912_39270</name>
</gene>
<dbReference type="NCBIfam" id="TIGR00035">
    <property type="entry name" value="asp_race"/>
    <property type="match status" value="1"/>
</dbReference>
<proteinExistence type="inferred from homology"/>
<comment type="similarity">
    <text evidence="1">Belongs to the aspartate/glutamate racemases family.</text>
</comment>
<dbReference type="PANTHER" id="PTHR21198:SF7">
    <property type="entry name" value="ASPARTATE-GLUTAMATE RACEMASE FAMILY"/>
    <property type="match status" value="1"/>
</dbReference>
<reference evidence="3 4" key="1">
    <citation type="journal article" date="2019" name="Genome Biol. Evol.">
        <title>Day and night: Metabolic profiles and evolutionary relationships of six axenic non-marine cyanobacteria.</title>
        <authorList>
            <person name="Will S.E."/>
            <person name="Henke P."/>
            <person name="Boedeker C."/>
            <person name="Huang S."/>
            <person name="Brinkmann H."/>
            <person name="Rohde M."/>
            <person name="Jarek M."/>
            <person name="Friedl T."/>
            <person name="Seufert S."/>
            <person name="Schumacher M."/>
            <person name="Overmann J."/>
            <person name="Neumann-Schaal M."/>
            <person name="Petersen J."/>
        </authorList>
    </citation>
    <scope>NUCLEOTIDE SEQUENCE [LARGE SCALE GENOMIC DNA]</scope>
    <source>
        <strain evidence="3 4">PCC 6912</strain>
    </source>
</reference>
<keyword evidence="4" id="KW-1185">Reference proteome</keyword>
<dbReference type="GO" id="GO:0047661">
    <property type="term" value="F:amino-acid racemase activity"/>
    <property type="evidence" value="ECO:0007669"/>
    <property type="project" value="InterPro"/>
</dbReference>
<dbReference type="AlphaFoldDB" id="A0A3S0XTU1"/>
<sequence length="233" mass="25808">MKTIGLVGGVSWESSAEYYRLINQEVKAKLGVEHSAELLMYSLNFHPIIQLEHEERWDDIAALLTNVVQKIEQAGADFFLIASNTLHKVATVVQNNVGIPLVHIADATAEKIVESGVSSVGLLGTRFVMEQDFYKERFASYGISVIVPSSESMNYVHQVIYKELCLGKIHETSRQKLLSIIDNLQEAGATAIVLGNTELPLLIRPQDTIVKLFNTMLIHVQKAVTMALEVTSS</sequence>
<dbReference type="InterPro" id="IPR001920">
    <property type="entry name" value="Asp/Glu_race"/>
</dbReference>
<comment type="caution">
    <text evidence="3">The sequence shown here is derived from an EMBL/GenBank/DDBJ whole genome shotgun (WGS) entry which is preliminary data.</text>
</comment>
<evidence type="ECO:0000256" key="2">
    <source>
        <dbReference type="ARBA" id="ARBA00023235"/>
    </source>
</evidence>
<dbReference type="RefSeq" id="WP_016878401.1">
    <property type="nucleotide sequence ID" value="NZ_AJLN01000078.1"/>
</dbReference>
<keyword evidence="2" id="KW-0413">Isomerase</keyword>
<dbReference type="STRING" id="211165.GCA_000317285_02744"/>
<dbReference type="EMBL" id="RSCJ01000017">
    <property type="protein sequence ID" value="RUR77536.1"/>
    <property type="molecule type" value="Genomic_DNA"/>
</dbReference>
<dbReference type="PANTHER" id="PTHR21198">
    <property type="entry name" value="GLUTAMATE RACEMASE"/>
    <property type="match status" value="1"/>
</dbReference>
<dbReference type="Pfam" id="PF01177">
    <property type="entry name" value="Asp_Glu_race"/>
    <property type="match status" value="1"/>
</dbReference>
<dbReference type="Gene3D" id="3.40.50.1860">
    <property type="match status" value="2"/>
</dbReference>
<evidence type="ECO:0000313" key="4">
    <source>
        <dbReference type="Proteomes" id="UP000268857"/>
    </source>
</evidence>
<dbReference type="OrthoDB" id="9803739at2"/>